<dbReference type="Proteomes" id="UP000501379">
    <property type="component" value="Chromosome"/>
</dbReference>
<protein>
    <submittedName>
        <fullName evidence="2">Uncharacterized protein</fullName>
    </submittedName>
</protein>
<evidence type="ECO:0000313" key="2">
    <source>
        <dbReference type="EMBL" id="QKE62124.1"/>
    </source>
</evidence>
<dbReference type="AlphaFoldDB" id="A0A6M8F1A4"/>
<organism evidence="2 3">
    <name type="scientific">Aquipseudomonas campi</name>
    <dbReference type="NCBI Taxonomy" id="2731681"/>
    <lineage>
        <taxon>Bacteria</taxon>
        <taxon>Pseudomonadati</taxon>
        <taxon>Pseudomonadota</taxon>
        <taxon>Gammaproteobacteria</taxon>
        <taxon>Pseudomonadales</taxon>
        <taxon>Pseudomonadaceae</taxon>
        <taxon>Aquipseudomonas</taxon>
    </lineage>
</organism>
<keyword evidence="3" id="KW-1185">Reference proteome</keyword>
<evidence type="ECO:0000256" key="1">
    <source>
        <dbReference type="SAM" id="Phobius"/>
    </source>
</evidence>
<dbReference type="EMBL" id="CP053697">
    <property type="protein sequence ID" value="QKE62124.1"/>
    <property type="molecule type" value="Genomic_DNA"/>
</dbReference>
<reference evidence="2" key="1">
    <citation type="submission" date="2020-07" db="EMBL/GenBank/DDBJ databases">
        <title>Nitrate ammonifying Pseudomonas campi sp. nov. isolated from German agricultural grassland.</title>
        <authorList>
            <person name="Timsy T."/>
            <person name="Ulrich A."/>
            <person name="Spanner T."/>
            <person name="Foesel B."/>
            <person name="Kolb S."/>
            <person name="Horn M.A."/>
            <person name="Behrendt U."/>
        </authorList>
    </citation>
    <scope>NUCLEOTIDE SEQUENCE</scope>
    <source>
        <strain evidence="2">S1-A32-2</strain>
    </source>
</reference>
<dbReference type="KEGG" id="pcam:HNE05_01625"/>
<proteinExistence type="predicted"/>
<evidence type="ECO:0000313" key="3">
    <source>
        <dbReference type="Proteomes" id="UP000501379"/>
    </source>
</evidence>
<feature type="transmembrane region" description="Helical" evidence="1">
    <location>
        <begin position="49"/>
        <end position="69"/>
    </location>
</feature>
<dbReference type="RefSeq" id="WP_173203584.1">
    <property type="nucleotide sequence ID" value="NZ_CP053697.2"/>
</dbReference>
<gene>
    <name evidence="2" type="ORF">HNE05_01625</name>
</gene>
<keyword evidence="1" id="KW-0812">Transmembrane</keyword>
<keyword evidence="1" id="KW-1133">Transmembrane helix</keyword>
<accession>A0A6M8F1A4</accession>
<keyword evidence="1" id="KW-0472">Membrane</keyword>
<sequence>MSRMLDKSQLRKVYRHPKPASRSTETWCSLVLIFGFTFACVAKLGFPGSLFAAVVFALAALLVGLWVTAPDGRAKSGDPHVEFRQDGVNVSRRFDNQAVWEERIRRARVTSVAPYVQTGWLFPRDHGLVIENSDGVQWRIALRVPRAELEVQLESLQSTLQKWGYPLAPLRRFQP</sequence>
<name>A0A6M8F1A4_9GAMM</name>